<gene>
    <name evidence="1" type="ORF">LG52_3839</name>
</gene>
<proteinExistence type="predicted"/>
<evidence type="ECO:0000313" key="1">
    <source>
        <dbReference type="EMBL" id="KJE32252.1"/>
    </source>
</evidence>
<dbReference type="EMBL" id="JYBP01000001">
    <property type="protein sequence ID" value="KJE32252.1"/>
    <property type="molecule type" value="Genomic_DNA"/>
</dbReference>
<sequence>MKQSDEQDIQRLFVTKVSFCYRESNDSRSKVPKEKTKGKEVPNILVLL</sequence>
<dbReference type="Proteomes" id="UP000032522">
    <property type="component" value="Unassembled WGS sequence"/>
</dbReference>
<reference evidence="1 2" key="1">
    <citation type="submission" date="2015-01" db="EMBL/GenBank/DDBJ databases">
        <authorList>
            <person name="Filippidou S."/>
            <person name="Jeanneret N."/>
            <person name="Russel-Delif L."/>
            <person name="Junier T."/>
            <person name="Wunderlin T."/>
            <person name="Molina V."/>
            <person name="Johnson S.L."/>
            <person name="Davenport K.W."/>
            <person name="Chain P.S."/>
            <person name="Dorador C."/>
            <person name="Junier P."/>
        </authorList>
    </citation>
    <scope>NUCLEOTIDE SEQUENCE [LARGE SCALE GENOMIC DNA]</scope>
    <source>
        <strain evidence="1 2">Et7/4</strain>
    </source>
</reference>
<comment type="caution">
    <text evidence="1">The sequence shown here is derived from an EMBL/GenBank/DDBJ whole genome shotgun (WGS) entry which is preliminary data.</text>
</comment>
<accession>A0A0D8C9K0</accession>
<dbReference type="PATRIC" id="fig|1462.6.peg.52"/>
<name>A0A0D8C9K0_GEOKU</name>
<organism evidence="1 2">
    <name type="scientific">Geobacillus kaustophilus</name>
    <dbReference type="NCBI Taxonomy" id="1462"/>
    <lineage>
        <taxon>Bacteria</taxon>
        <taxon>Bacillati</taxon>
        <taxon>Bacillota</taxon>
        <taxon>Bacilli</taxon>
        <taxon>Bacillales</taxon>
        <taxon>Anoxybacillaceae</taxon>
        <taxon>Geobacillus</taxon>
        <taxon>Geobacillus thermoleovorans group</taxon>
    </lineage>
</organism>
<dbReference type="AlphaFoldDB" id="A0A0D8C9K0"/>
<protein>
    <submittedName>
        <fullName evidence="1">Transposase domain protein</fullName>
    </submittedName>
</protein>
<evidence type="ECO:0000313" key="2">
    <source>
        <dbReference type="Proteomes" id="UP000032522"/>
    </source>
</evidence>